<sequence>MKIASSRALRSAAAAVAATLLLASCAASSAADDAAGDTITVDTEFGEVTLPAEPKAALGFYTTDVDMLITLGIPLAKEQPIRDDFDRFPTFFPQEELEGIGTFHNYPEFNLEKILEVGPDLILNGLGYETDLHDQLTPIAPTYTYNGFDGGDWRVKFAQVAKDLGREAEHQAWADVYDARVAEIRAELDARGLDPVVADASYWDEQVQVGCYSISCLVFADLGLSISTVADSDGDGKPDSAGRALSHEQLGDLADVDVIFTGVAEDGSGLITDEAALKSNALWTSLPAVANGQVFPYNYEMSYGSPSGQTALLEVIAKALLG</sequence>
<evidence type="ECO:0000256" key="3">
    <source>
        <dbReference type="ARBA" id="ARBA00022448"/>
    </source>
</evidence>
<evidence type="ECO:0000259" key="6">
    <source>
        <dbReference type="PROSITE" id="PS50983"/>
    </source>
</evidence>
<dbReference type="PROSITE" id="PS51257">
    <property type="entry name" value="PROKAR_LIPOPROTEIN"/>
    <property type="match status" value="1"/>
</dbReference>
<feature type="domain" description="Fe/B12 periplasmic-binding" evidence="6">
    <location>
        <begin position="56"/>
        <end position="322"/>
    </location>
</feature>
<evidence type="ECO:0000256" key="5">
    <source>
        <dbReference type="SAM" id="SignalP"/>
    </source>
</evidence>
<evidence type="ECO:0000256" key="4">
    <source>
        <dbReference type="ARBA" id="ARBA00022729"/>
    </source>
</evidence>
<proteinExistence type="inferred from homology"/>
<dbReference type="Pfam" id="PF01497">
    <property type="entry name" value="Peripla_BP_2"/>
    <property type="match status" value="1"/>
</dbReference>
<feature type="chain" id="PRO_5045582411" evidence="5">
    <location>
        <begin position="31"/>
        <end position="322"/>
    </location>
</feature>
<reference evidence="7 8" key="1">
    <citation type="submission" date="2022-03" db="EMBL/GenBank/DDBJ databases">
        <title>Agromyces sp. isolated from the gut of P. brevitarsis seulensis larvae.</title>
        <authorList>
            <person name="Won M."/>
            <person name="Kwon S.-W."/>
        </authorList>
    </citation>
    <scope>NUCLEOTIDE SEQUENCE [LARGE SCALE GENOMIC DNA]</scope>
    <source>
        <strain evidence="7 8">KACC 16215</strain>
    </source>
</reference>
<dbReference type="PROSITE" id="PS50983">
    <property type="entry name" value="FE_B12_PBP"/>
    <property type="match status" value="1"/>
</dbReference>
<protein>
    <submittedName>
        <fullName evidence="7">ABC transporter substrate-binding protein</fullName>
    </submittedName>
</protein>
<dbReference type="Proteomes" id="UP000831304">
    <property type="component" value="Chromosome"/>
</dbReference>
<dbReference type="RefSeq" id="WP_243569124.1">
    <property type="nucleotide sequence ID" value="NZ_BAAARD010000005.1"/>
</dbReference>
<comment type="subcellular location">
    <subcellularLocation>
        <location evidence="1">Cell envelope</location>
    </subcellularLocation>
</comment>
<keyword evidence="8" id="KW-1185">Reference proteome</keyword>
<comment type="similarity">
    <text evidence="2">Belongs to the bacterial solute-binding protein 8 family.</text>
</comment>
<keyword evidence="4 5" id="KW-0732">Signal</keyword>
<evidence type="ECO:0000256" key="2">
    <source>
        <dbReference type="ARBA" id="ARBA00008814"/>
    </source>
</evidence>
<accession>A0ABY4ASY2</accession>
<dbReference type="PANTHER" id="PTHR30532:SF1">
    <property type="entry name" value="IRON(3+)-HYDROXAMATE-BINDING PROTEIN FHUD"/>
    <property type="match status" value="1"/>
</dbReference>
<name>A0ABY4ASY2_9MICO</name>
<evidence type="ECO:0000313" key="8">
    <source>
        <dbReference type="Proteomes" id="UP000831304"/>
    </source>
</evidence>
<dbReference type="InterPro" id="IPR002491">
    <property type="entry name" value="ABC_transptr_periplasmic_BD"/>
</dbReference>
<evidence type="ECO:0000313" key="7">
    <source>
        <dbReference type="EMBL" id="UOE26292.1"/>
    </source>
</evidence>
<dbReference type="PANTHER" id="PTHR30532">
    <property type="entry name" value="IRON III DICITRATE-BINDING PERIPLASMIC PROTEIN"/>
    <property type="match status" value="1"/>
</dbReference>
<feature type="signal peptide" evidence="5">
    <location>
        <begin position="1"/>
        <end position="30"/>
    </location>
</feature>
<organism evidence="7 8">
    <name type="scientific">Agromyces soli</name>
    <dbReference type="NCBI Taxonomy" id="659012"/>
    <lineage>
        <taxon>Bacteria</taxon>
        <taxon>Bacillati</taxon>
        <taxon>Actinomycetota</taxon>
        <taxon>Actinomycetes</taxon>
        <taxon>Micrococcales</taxon>
        <taxon>Microbacteriaceae</taxon>
        <taxon>Agromyces</taxon>
    </lineage>
</organism>
<keyword evidence="3" id="KW-0813">Transport</keyword>
<evidence type="ECO:0000256" key="1">
    <source>
        <dbReference type="ARBA" id="ARBA00004196"/>
    </source>
</evidence>
<dbReference type="EMBL" id="CP094533">
    <property type="protein sequence ID" value="UOE26292.1"/>
    <property type="molecule type" value="Genomic_DNA"/>
</dbReference>
<gene>
    <name evidence="7" type="ORF">MTP13_00500</name>
</gene>
<dbReference type="SUPFAM" id="SSF53807">
    <property type="entry name" value="Helical backbone' metal receptor"/>
    <property type="match status" value="1"/>
</dbReference>
<dbReference type="Gene3D" id="3.40.50.1980">
    <property type="entry name" value="Nitrogenase molybdenum iron protein domain"/>
    <property type="match status" value="2"/>
</dbReference>
<dbReference type="InterPro" id="IPR051313">
    <property type="entry name" value="Bact_iron-sidero_bind"/>
</dbReference>